<dbReference type="InterPro" id="IPR023296">
    <property type="entry name" value="Glyco_hydro_beta-prop_sf"/>
</dbReference>
<dbReference type="RefSeq" id="WP_010900556.1">
    <property type="nucleotide sequence ID" value="NC_002578.1"/>
</dbReference>
<dbReference type="PANTHER" id="PTHR36306:SF1">
    <property type="entry name" value="ALPHA-AMYLASE-RELATED"/>
    <property type="match status" value="1"/>
</dbReference>
<dbReference type="GO" id="GO:0005975">
    <property type="term" value="P:carbohydrate metabolic process"/>
    <property type="evidence" value="ECO:0007669"/>
    <property type="project" value="InterPro"/>
</dbReference>
<dbReference type="STRING" id="273075.gene:9571343"/>
<organism evidence="6 7">
    <name type="scientific">Thermoplasma acidophilum (strain ATCC 25905 / DSM 1728 / JCM 9062 / NBRC 15155 / AMRC-C165)</name>
    <dbReference type="NCBI Taxonomy" id="273075"/>
    <lineage>
        <taxon>Archaea</taxon>
        <taxon>Methanobacteriati</taxon>
        <taxon>Thermoplasmatota</taxon>
        <taxon>Thermoplasmata</taxon>
        <taxon>Thermoplasmatales</taxon>
        <taxon>Thermoplasmataceae</taxon>
        <taxon>Thermoplasma</taxon>
    </lineage>
</organism>
<name>Q9HLU6_THEAC</name>
<dbReference type="KEGG" id="tac:Ta0129"/>
<dbReference type="InterPro" id="IPR052046">
    <property type="entry name" value="GH57_Enzymes"/>
</dbReference>
<reference evidence="6 7" key="1">
    <citation type="journal article" date="2000" name="Nature">
        <title>The genome sequence of the thermoacidophilic scavenger Thermoplasma acidophilum.</title>
        <authorList>
            <person name="Ruepp A."/>
            <person name="Graml W."/>
            <person name="Santos-Martinez M.L."/>
            <person name="Koretke K.K."/>
            <person name="Volker C."/>
            <person name="Mewes H.W."/>
            <person name="Frishman D."/>
            <person name="Stocker S."/>
            <person name="Lupas A.N."/>
            <person name="Baumeister W."/>
        </authorList>
    </citation>
    <scope>NUCLEOTIDE SEQUENCE [LARGE SCALE GENOMIC DNA]</scope>
    <source>
        <strain evidence="7">ATCC 25905 / DSM 1728 / JCM 9062 / NBRC 15155 / AMRC-C165</strain>
    </source>
</reference>
<feature type="domain" description="Glucodextranase-like C-terminal" evidence="5">
    <location>
        <begin position="1076"/>
        <end position="1292"/>
    </location>
</feature>
<evidence type="ECO:0000256" key="1">
    <source>
        <dbReference type="ARBA" id="ARBA00006821"/>
    </source>
</evidence>
<dbReference type="EnsemblBacteria" id="CAC11276">
    <property type="protein sequence ID" value="CAC11276"/>
    <property type="gene ID" value="CAC11276"/>
</dbReference>
<dbReference type="InterPro" id="IPR027291">
    <property type="entry name" value="Glyco_hydro_38_N_sf"/>
</dbReference>
<dbReference type="Proteomes" id="UP000001024">
    <property type="component" value="Chromosome"/>
</dbReference>
<feature type="domain" description="Glycoside hydrolase family 57 N-terminal" evidence="4">
    <location>
        <begin position="262"/>
        <end position="704"/>
    </location>
</feature>
<dbReference type="CAZy" id="GH57">
    <property type="family name" value="Glycoside Hydrolase Family 57"/>
</dbReference>
<evidence type="ECO:0000313" key="7">
    <source>
        <dbReference type="Proteomes" id="UP000001024"/>
    </source>
</evidence>
<dbReference type="OrthoDB" id="18576at2157"/>
<evidence type="ECO:0000313" key="6">
    <source>
        <dbReference type="EMBL" id="CAC11276.1"/>
    </source>
</evidence>
<keyword evidence="2 3" id="KW-0119">Carbohydrate metabolism</keyword>
<dbReference type="PANTHER" id="PTHR36306">
    <property type="entry name" value="ALPHA-AMYLASE-RELATED-RELATED"/>
    <property type="match status" value="1"/>
</dbReference>
<dbReference type="CDD" id="cd09626">
    <property type="entry name" value="DOMON_glucodextranase_like"/>
    <property type="match status" value="1"/>
</dbReference>
<dbReference type="Pfam" id="PF09985">
    <property type="entry name" value="Glucodextran_C"/>
    <property type="match status" value="1"/>
</dbReference>
<evidence type="ECO:0000259" key="5">
    <source>
        <dbReference type="Pfam" id="PF09985"/>
    </source>
</evidence>
<evidence type="ECO:0000259" key="4">
    <source>
        <dbReference type="Pfam" id="PF03065"/>
    </source>
</evidence>
<dbReference type="InterPro" id="IPR019248">
    <property type="entry name" value="Glucodextran_C"/>
</dbReference>
<dbReference type="InterPro" id="IPR011330">
    <property type="entry name" value="Glyco_hydro/deAcase_b/a-brl"/>
</dbReference>
<dbReference type="Gene3D" id="3.20.110.10">
    <property type="entry name" value="Glycoside hydrolase 38, N terminal domain"/>
    <property type="match status" value="1"/>
</dbReference>
<accession>Q9HLU6</accession>
<proteinExistence type="inferred from homology"/>
<dbReference type="eggNOG" id="arCOG03771">
    <property type="taxonomic scope" value="Archaea"/>
</dbReference>
<evidence type="ECO:0000256" key="2">
    <source>
        <dbReference type="ARBA" id="ARBA00023277"/>
    </source>
</evidence>
<dbReference type="InParanoid" id="Q9HLU6"/>
<evidence type="ECO:0000256" key="3">
    <source>
        <dbReference type="RuleBase" id="RU361196"/>
    </source>
</evidence>
<dbReference type="Pfam" id="PF03065">
    <property type="entry name" value="Glyco_hydro_57"/>
    <property type="match status" value="1"/>
</dbReference>
<dbReference type="PaxDb" id="273075-Ta0129"/>
<dbReference type="SUPFAM" id="SSF49344">
    <property type="entry name" value="CBD9-like"/>
    <property type="match status" value="1"/>
</dbReference>
<dbReference type="SUPFAM" id="SSF88713">
    <property type="entry name" value="Glycoside hydrolase/deacetylase"/>
    <property type="match status" value="1"/>
</dbReference>
<dbReference type="GO" id="GO:0003824">
    <property type="term" value="F:catalytic activity"/>
    <property type="evidence" value="ECO:0007669"/>
    <property type="project" value="InterPro"/>
</dbReference>
<dbReference type="HOGENOM" id="CLU_242806_0_0_2"/>
<keyword evidence="7" id="KW-1185">Reference proteome</keyword>
<dbReference type="Gene3D" id="2.60.40.1190">
    <property type="match status" value="1"/>
</dbReference>
<comment type="similarity">
    <text evidence="1 3">Belongs to the glycosyl hydrolase 57 family.</text>
</comment>
<dbReference type="SUPFAM" id="SSF75005">
    <property type="entry name" value="Arabinanase/levansucrase/invertase"/>
    <property type="match status" value="1"/>
</dbReference>
<dbReference type="EMBL" id="AL445063">
    <property type="protein sequence ID" value="CAC11276.1"/>
    <property type="molecule type" value="Genomic_DNA"/>
</dbReference>
<gene>
    <name evidence="6" type="ordered locus">Ta0129</name>
</gene>
<dbReference type="InterPro" id="IPR004300">
    <property type="entry name" value="Glyco_hydro_57_N"/>
</dbReference>
<sequence length="1641" mass="181717">MQSSNKMIIVLVMVSLFLTSLMASSVSAASPMPSQPIQVTQGSISFTGNVKADFSGHLIYRNTEPSLWGSNNNISSFYVSFNATDLFLGIEENISSNALYVFISNGTDSPYGTYEISNLNVWARNIKFSSPINYFSAAYFGGDNTGITGYGTYLINTSLANPSPNANLIPSTFRFNSSANTTEIAIPWTSLFPDGYTGQLIMNFSLFVVGGEGSWVGTGIPYHQQGIYSDGSQPFFMVNNTLSLDFGHMNIPSSRPKPIDLAIIYNDHQPLYKIVGSNNYVLPWTEVHATSEYIEQALIAHMFPQINVTYELSGSLLYQLVNISTDPYYNNTFIQYAFIPYSELNTTQNQSLLANITADYFSIPSYVYKLDEPASNEYLELHNIWASGGKLSKAQFEDAKVLWFLYDISTPLVEGQLGSTWMNSTIWAMHNQTSFSQRDLTEILHYSKWLTGQVIPAFRNDMLGNDLGSDNVELFTSPFYHPLTPLLLANNISGPDGTIQKASYYSDVLAQMNISRGQFHELFGQWPSGMYAPEFTVSYQMMQAINESGAIWSNSAEATLRASGINALGYDFGNGGNVSQMMNLYTPYIALGPNNTSVYMFFRDGYISNNWAFNYGNLPTWTAVDNIINYLKGVYSAIPAQYHQRTLVTIGIDGENWMFMSPFAEDGVPFLEDLYTALEQNSTYIHTVTPEQFINQIKNEGIKLPVIQHLATAGWNSGNGEAAPYQSNIYLTQWSGDSVQDFYWQALNEVRSEVLTYQKINNLTQLQNYSSFENNLTANSIEGNLTRAWNGIYAAEGSDWFFQMAPWTISSSNTLPFDYIFKGDLTYALKQIGAKVPNYLTLGYTPPLVPTSMGNYTVQHSPSLNGYPGETISTPYGIASTPVVRNQWNGSIEYTDNNASHGGVSQVDIEYNSTTLFVQVYINGPAWIYGIDPLNSIGVYISMPDPTMGSNISNDVQSSSFYTVNGLQSLDFAAMYAAVINVSSFSDGAGYYNSFVSTGLDHWSILPHNPNMIAFARSVVQFAIPMSMIGIVPGESFEMGVYAYDGQCNISSSLSPVYIDIPQSIAAYVLVSSIHNTVPPVGDGYYTYPDQPTQIPPGSLNLEYVNVSENQFNVLWAFKYAQLWNIWNGPLGFSNQIINIFLSNGSTSGNTYLGSGPNAESSIPWQKMIYISGWATYVQTLTGTYSNGILVSVNLSLGEIYVTIPIEYLGQNFLSYRYLIVAGSYDGYGVDGWRVVDQYNTTNGGWQGGGGSPPWSSNIYTYIAPATVGEGTLTQQEALSNFSVGHYATLVPITLPPLNETLRISLEKVNSIVYEFPSVIRSGRNFYMYFISNMSGSNRVYVSSTNDFISWSKPVAIPGTDGAEDLSVSSWMGNVYLAYMLGSEIIIEVGHGSIFRQIYVMHSSAIRISIYSYGFTVYLLESFKTSNGYYYALVHISNGHVTSEMIPVMGSSPGSLSGAMGMITVSYYTKNIGYDALHIILMNRNMRTVLKYSANIHEDLTGGISVASSPFGMLLVSYVSTSGESYMLKVAAINLLMNSCSMYTYNITSSAFDISNPYIAYTQFGSIILAWHQVYNLNNTVFAMRLNMGTMLFSDFFSSPILQPIPYLYQEACPSFLSVYNFGIPLEIATSNYNPENIEIY</sequence>
<protein>
    <submittedName>
        <fullName evidence="6">Amylopullulanase related protein</fullName>
    </submittedName>
</protein>